<feature type="signal peptide" evidence="1">
    <location>
        <begin position="1"/>
        <end position="18"/>
    </location>
</feature>
<evidence type="ECO:0000256" key="1">
    <source>
        <dbReference type="SAM" id="SignalP"/>
    </source>
</evidence>
<feature type="chain" id="PRO_5005894107" evidence="1">
    <location>
        <begin position="19"/>
        <end position="237"/>
    </location>
</feature>
<dbReference type="WBParaSite" id="SPAL_0000223500.1">
    <property type="protein sequence ID" value="SPAL_0000223500.1"/>
    <property type="gene ID" value="SPAL_0000223500"/>
</dbReference>
<organism evidence="2 3">
    <name type="scientific">Strongyloides papillosus</name>
    <name type="common">Intestinal threadworm</name>
    <dbReference type="NCBI Taxonomy" id="174720"/>
    <lineage>
        <taxon>Eukaryota</taxon>
        <taxon>Metazoa</taxon>
        <taxon>Ecdysozoa</taxon>
        <taxon>Nematoda</taxon>
        <taxon>Chromadorea</taxon>
        <taxon>Rhabditida</taxon>
        <taxon>Tylenchina</taxon>
        <taxon>Panagrolaimomorpha</taxon>
        <taxon>Strongyloidoidea</taxon>
        <taxon>Strongyloididae</taxon>
        <taxon>Strongyloides</taxon>
    </lineage>
</organism>
<name>A0A0N5B862_STREA</name>
<keyword evidence="2" id="KW-1185">Reference proteome</keyword>
<proteinExistence type="predicted"/>
<reference evidence="3" key="1">
    <citation type="submission" date="2017-02" db="UniProtKB">
        <authorList>
            <consortium name="WormBaseParasite"/>
        </authorList>
    </citation>
    <scope>IDENTIFICATION</scope>
</reference>
<protein>
    <submittedName>
        <fullName evidence="3">Fibroin heavy chain</fullName>
    </submittedName>
</protein>
<dbReference type="STRING" id="174720.A0A0N5B862"/>
<dbReference type="Proteomes" id="UP000046392">
    <property type="component" value="Unplaced"/>
</dbReference>
<dbReference type="AlphaFoldDB" id="A0A0N5B862"/>
<evidence type="ECO:0000313" key="3">
    <source>
        <dbReference type="WBParaSite" id="SPAL_0000223500.1"/>
    </source>
</evidence>
<keyword evidence="1" id="KW-0732">Signal</keyword>
<accession>A0A0N5B862</accession>
<evidence type="ECO:0000313" key="2">
    <source>
        <dbReference type="Proteomes" id="UP000046392"/>
    </source>
</evidence>
<sequence length="237" mass="23982">MKTTSTIILALGASTVSAGFFGTPAWGNVNNGYENHDGLVSDGAASWSDFGKANNGYNGAWDGRNSAYKVGDSASQAGLSGHDQWANRASDFAKNAAVGHGESAGDSAARAAQDATGAKKYAYFTQGSGPNGFYSKGYYGSNGYEHEAAKAAANSNAQGAGFQKASAAGDVGSLHGGKYYDKGAAAKDGFGQGYDHAGYGGEGAAYGGGNFRNGFNKGYEGLREAAGGHNAGYPLWG</sequence>